<dbReference type="EnsemblMetazoa" id="ACUA019724-RA">
    <property type="protein sequence ID" value="ACUA019724-PA"/>
    <property type="gene ID" value="ACUA019724"/>
</dbReference>
<dbReference type="Gene3D" id="3.30.2260.10">
    <property type="entry name" value="Enhancer of rudimentary"/>
    <property type="match status" value="1"/>
</dbReference>
<evidence type="ECO:0000313" key="4">
    <source>
        <dbReference type="Proteomes" id="UP000075883"/>
    </source>
</evidence>
<dbReference type="InterPro" id="IPR000781">
    <property type="entry name" value="ERH"/>
</dbReference>
<accession>A0A182MJE4</accession>
<dbReference type="InterPro" id="IPR035912">
    <property type="entry name" value="EHR_sf"/>
</dbReference>
<dbReference type="SUPFAM" id="SSF143875">
    <property type="entry name" value="ERH-like"/>
    <property type="match status" value="1"/>
</dbReference>
<dbReference type="PANTHER" id="PTHR12373">
    <property type="entry name" value="ENHANCER OF RUDIMENTARY ERH"/>
    <property type="match status" value="1"/>
</dbReference>
<organism evidence="3 4">
    <name type="scientific">Anopheles culicifacies</name>
    <dbReference type="NCBI Taxonomy" id="139723"/>
    <lineage>
        <taxon>Eukaryota</taxon>
        <taxon>Metazoa</taxon>
        <taxon>Ecdysozoa</taxon>
        <taxon>Arthropoda</taxon>
        <taxon>Hexapoda</taxon>
        <taxon>Insecta</taxon>
        <taxon>Pterygota</taxon>
        <taxon>Neoptera</taxon>
        <taxon>Endopterygota</taxon>
        <taxon>Diptera</taxon>
        <taxon>Nematocera</taxon>
        <taxon>Culicoidea</taxon>
        <taxon>Culicidae</taxon>
        <taxon>Anophelinae</taxon>
        <taxon>Anopheles</taxon>
        <taxon>culicifacies species complex</taxon>
    </lineage>
</organism>
<reference evidence="4" key="1">
    <citation type="submission" date="2013-09" db="EMBL/GenBank/DDBJ databases">
        <title>The Genome Sequence of Anopheles culicifacies species A.</title>
        <authorList>
            <consortium name="The Broad Institute Genomics Platform"/>
            <person name="Neafsey D.E."/>
            <person name="Besansky N."/>
            <person name="Howell P."/>
            <person name="Walton C."/>
            <person name="Young S.K."/>
            <person name="Zeng Q."/>
            <person name="Gargeya S."/>
            <person name="Fitzgerald M."/>
            <person name="Haas B."/>
            <person name="Abouelleil A."/>
            <person name="Allen A.W."/>
            <person name="Alvarado L."/>
            <person name="Arachchi H.M."/>
            <person name="Berlin A.M."/>
            <person name="Chapman S.B."/>
            <person name="Gainer-Dewar J."/>
            <person name="Goldberg J."/>
            <person name="Griggs A."/>
            <person name="Gujja S."/>
            <person name="Hansen M."/>
            <person name="Howarth C."/>
            <person name="Imamovic A."/>
            <person name="Ireland A."/>
            <person name="Larimer J."/>
            <person name="McCowan C."/>
            <person name="Murphy C."/>
            <person name="Pearson M."/>
            <person name="Poon T.W."/>
            <person name="Priest M."/>
            <person name="Roberts A."/>
            <person name="Saif S."/>
            <person name="Shea T."/>
            <person name="Sisk P."/>
            <person name="Sykes S."/>
            <person name="Wortman J."/>
            <person name="Nusbaum C."/>
            <person name="Birren B."/>
        </authorList>
    </citation>
    <scope>NUCLEOTIDE SEQUENCE [LARGE SCALE GENOMIC DNA]</scope>
    <source>
        <strain evidence="4">A-37</strain>
    </source>
</reference>
<reference evidence="3" key="2">
    <citation type="submission" date="2020-05" db="UniProtKB">
        <authorList>
            <consortium name="EnsemblMetazoa"/>
        </authorList>
    </citation>
    <scope>IDENTIFICATION</scope>
    <source>
        <strain evidence="3">A-37</strain>
    </source>
</reference>
<evidence type="ECO:0000256" key="2">
    <source>
        <dbReference type="PIRNR" id="PIRNR016393"/>
    </source>
</evidence>
<dbReference type="AlphaFoldDB" id="A0A182MJE4"/>
<dbReference type="PANTHER" id="PTHR12373:SF0">
    <property type="entry name" value="ENHANCER OF RUDIMENTARY HOMOLOG"/>
    <property type="match status" value="1"/>
</dbReference>
<proteinExistence type="inferred from homology"/>
<protein>
    <recommendedName>
        <fullName evidence="2">Enhancer of rudimentary homolog</fullName>
    </recommendedName>
</protein>
<dbReference type="Pfam" id="PF01133">
    <property type="entry name" value="ER"/>
    <property type="match status" value="1"/>
</dbReference>
<dbReference type="PIRSF" id="PIRSF016393">
    <property type="entry name" value="Enh_rudimentary"/>
    <property type="match status" value="1"/>
</dbReference>
<dbReference type="EMBL" id="AXCM01005429">
    <property type="status" value="NOT_ANNOTATED_CDS"/>
    <property type="molecule type" value="Genomic_DNA"/>
</dbReference>
<keyword evidence="2" id="KW-0131">Cell cycle</keyword>
<evidence type="ECO:0000256" key="1">
    <source>
        <dbReference type="ARBA" id="ARBA00007491"/>
    </source>
</evidence>
<name>A0A182MJE4_9DIPT</name>
<dbReference type="STRING" id="139723.A0A182MJE4"/>
<comment type="similarity">
    <text evidence="1 2">Belongs to the E(R) family.</text>
</comment>
<dbReference type="VEuPathDB" id="VectorBase:ACUA019724"/>
<evidence type="ECO:0000313" key="3">
    <source>
        <dbReference type="EnsemblMetazoa" id="ACUA019724-PA"/>
    </source>
</evidence>
<dbReference type="Proteomes" id="UP000075883">
    <property type="component" value="Unassembled WGS sequence"/>
</dbReference>
<sequence>MSHTILLLQPDQDAKSRTYCDFESINDCLEGVCSIYEEHLKKCNPGKRTITYDDEQLFEYMDQFTDFACLVYQPDLGTYMPRTKKWIKQEVFNMLVNVAKRQKRR</sequence>
<comment type="function">
    <text evidence="2">May have a role in the cell cycle.</text>
</comment>
<keyword evidence="4" id="KW-1185">Reference proteome</keyword>